<dbReference type="Proteomes" id="UP000823891">
    <property type="component" value="Unassembled WGS sequence"/>
</dbReference>
<keyword evidence="3" id="KW-0804">Transcription</keyword>
<keyword evidence="1" id="KW-0805">Transcription regulation</keyword>
<evidence type="ECO:0000256" key="1">
    <source>
        <dbReference type="ARBA" id="ARBA00023015"/>
    </source>
</evidence>
<reference evidence="5" key="2">
    <citation type="submission" date="2021-04" db="EMBL/GenBank/DDBJ databases">
        <authorList>
            <person name="Gilroy R."/>
        </authorList>
    </citation>
    <scope>NUCLEOTIDE SEQUENCE</scope>
    <source>
        <strain evidence="5">USAMLcec2-132</strain>
    </source>
</reference>
<dbReference type="PANTHER" id="PTHR43280:SF2">
    <property type="entry name" value="HTH-TYPE TRANSCRIPTIONAL REGULATOR EXSA"/>
    <property type="match status" value="1"/>
</dbReference>
<reference evidence="5" key="1">
    <citation type="journal article" date="2021" name="PeerJ">
        <title>Extensive microbial diversity within the chicken gut microbiome revealed by metagenomics and culture.</title>
        <authorList>
            <person name="Gilroy R."/>
            <person name="Ravi A."/>
            <person name="Getino M."/>
            <person name="Pursley I."/>
            <person name="Horton D.L."/>
            <person name="Alikhan N.F."/>
            <person name="Baker D."/>
            <person name="Gharbi K."/>
            <person name="Hall N."/>
            <person name="Watson M."/>
            <person name="Adriaenssens E.M."/>
            <person name="Foster-Nyarko E."/>
            <person name="Jarju S."/>
            <person name="Secka A."/>
            <person name="Antonio M."/>
            <person name="Oren A."/>
            <person name="Chaudhuri R.R."/>
            <person name="La Ragione R."/>
            <person name="Hildebrand F."/>
            <person name="Pallen M.J."/>
        </authorList>
    </citation>
    <scope>NUCLEOTIDE SEQUENCE</scope>
    <source>
        <strain evidence="5">USAMLcec2-132</strain>
    </source>
</reference>
<evidence type="ECO:0000256" key="2">
    <source>
        <dbReference type="ARBA" id="ARBA00023125"/>
    </source>
</evidence>
<dbReference type="Pfam" id="PF12833">
    <property type="entry name" value="HTH_18"/>
    <property type="match status" value="1"/>
</dbReference>
<dbReference type="GO" id="GO:0043565">
    <property type="term" value="F:sequence-specific DNA binding"/>
    <property type="evidence" value="ECO:0007669"/>
    <property type="project" value="InterPro"/>
</dbReference>
<evidence type="ECO:0000259" key="4">
    <source>
        <dbReference type="PROSITE" id="PS01124"/>
    </source>
</evidence>
<dbReference type="PROSITE" id="PS01124">
    <property type="entry name" value="HTH_ARAC_FAMILY_2"/>
    <property type="match status" value="1"/>
</dbReference>
<dbReference type="Gene3D" id="1.10.10.60">
    <property type="entry name" value="Homeodomain-like"/>
    <property type="match status" value="1"/>
</dbReference>
<evidence type="ECO:0000256" key="3">
    <source>
        <dbReference type="ARBA" id="ARBA00023163"/>
    </source>
</evidence>
<dbReference type="AlphaFoldDB" id="A0A9D2NI50"/>
<evidence type="ECO:0000313" key="5">
    <source>
        <dbReference type="EMBL" id="HJC24169.1"/>
    </source>
</evidence>
<dbReference type="PANTHER" id="PTHR43280">
    <property type="entry name" value="ARAC-FAMILY TRANSCRIPTIONAL REGULATOR"/>
    <property type="match status" value="1"/>
</dbReference>
<dbReference type="SMART" id="SM00342">
    <property type="entry name" value="HTH_ARAC"/>
    <property type="match status" value="1"/>
</dbReference>
<proteinExistence type="predicted"/>
<dbReference type="SUPFAM" id="SSF46689">
    <property type="entry name" value="Homeodomain-like"/>
    <property type="match status" value="1"/>
</dbReference>
<gene>
    <name evidence="5" type="ORF">H9761_10745</name>
</gene>
<organism evidence="5 6">
    <name type="scientific">Candidatus Eisenbergiella merdavium</name>
    <dbReference type="NCBI Taxonomy" id="2838551"/>
    <lineage>
        <taxon>Bacteria</taxon>
        <taxon>Bacillati</taxon>
        <taxon>Bacillota</taxon>
        <taxon>Clostridia</taxon>
        <taxon>Lachnospirales</taxon>
        <taxon>Lachnospiraceae</taxon>
        <taxon>Eisenbergiella</taxon>
    </lineage>
</organism>
<dbReference type="GO" id="GO:0003700">
    <property type="term" value="F:DNA-binding transcription factor activity"/>
    <property type="evidence" value="ECO:0007669"/>
    <property type="project" value="InterPro"/>
</dbReference>
<dbReference type="InterPro" id="IPR037923">
    <property type="entry name" value="HTH-like"/>
</dbReference>
<evidence type="ECO:0000313" key="6">
    <source>
        <dbReference type="Proteomes" id="UP000823891"/>
    </source>
</evidence>
<keyword evidence="2" id="KW-0238">DNA-binding</keyword>
<dbReference type="InterPro" id="IPR009057">
    <property type="entry name" value="Homeodomain-like_sf"/>
</dbReference>
<dbReference type="InterPro" id="IPR018060">
    <property type="entry name" value="HTH_AraC"/>
</dbReference>
<sequence>MITVNRCGYDSRHTTVLDSLNPRGNDDYTLLLIKTESFFEKDGKYTELPPNTGLLYGKHSYVHYGCRRPDYNDDWIHFELHGEDESLLDKLELPLDTPFALPWLGRLSEYSRLVVTEALSGHPYKRQTLDSLMHALLFSLASQVHAAVDAHSGNKYYQPMNELRMEIQNAPYKKWDVETLAGRMHLSLSHFQHLYREFFGTSCIRDVIDARIAYAQYYLDTTEMTVQALAAFCGYENELHFMRQFKKCTGLTPSGYREESRRQKAQGKS</sequence>
<dbReference type="EMBL" id="DWWS01000039">
    <property type="protein sequence ID" value="HJC24169.1"/>
    <property type="molecule type" value="Genomic_DNA"/>
</dbReference>
<dbReference type="SUPFAM" id="SSF51215">
    <property type="entry name" value="Regulatory protein AraC"/>
    <property type="match status" value="1"/>
</dbReference>
<accession>A0A9D2NI50</accession>
<name>A0A9D2NI50_9FIRM</name>
<feature type="domain" description="HTH araC/xylS-type" evidence="4">
    <location>
        <begin position="161"/>
        <end position="259"/>
    </location>
</feature>
<comment type="caution">
    <text evidence="5">The sequence shown here is derived from an EMBL/GenBank/DDBJ whole genome shotgun (WGS) entry which is preliminary data.</text>
</comment>
<protein>
    <submittedName>
        <fullName evidence="5">AraC family transcriptional regulator</fullName>
    </submittedName>
</protein>